<comment type="caution">
    <text evidence="2">The sequence shown here is derived from an EMBL/GenBank/DDBJ whole genome shotgun (WGS) entry which is preliminary data.</text>
</comment>
<dbReference type="Proteomes" id="UP000729402">
    <property type="component" value="Unassembled WGS sequence"/>
</dbReference>
<proteinExistence type="predicted"/>
<accession>A0A8J5R1R3</accession>
<organism evidence="2 3">
    <name type="scientific">Zizania palustris</name>
    <name type="common">Northern wild rice</name>
    <dbReference type="NCBI Taxonomy" id="103762"/>
    <lineage>
        <taxon>Eukaryota</taxon>
        <taxon>Viridiplantae</taxon>
        <taxon>Streptophyta</taxon>
        <taxon>Embryophyta</taxon>
        <taxon>Tracheophyta</taxon>
        <taxon>Spermatophyta</taxon>
        <taxon>Magnoliopsida</taxon>
        <taxon>Liliopsida</taxon>
        <taxon>Poales</taxon>
        <taxon>Poaceae</taxon>
        <taxon>BOP clade</taxon>
        <taxon>Oryzoideae</taxon>
        <taxon>Oryzeae</taxon>
        <taxon>Zizaniinae</taxon>
        <taxon>Zizania</taxon>
    </lineage>
</organism>
<name>A0A8J5R1R3_ZIZPA</name>
<reference evidence="2" key="2">
    <citation type="submission" date="2021-02" db="EMBL/GenBank/DDBJ databases">
        <authorList>
            <person name="Kimball J.A."/>
            <person name="Haas M.W."/>
            <person name="Macchietto M."/>
            <person name="Kono T."/>
            <person name="Duquette J."/>
            <person name="Shao M."/>
        </authorList>
    </citation>
    <scope>NUCLEOTIDE SEQUENCE</scope>
    <source>
        <tissue evidence="2">Fresh leaf tissue</tissue>
    </source>
</reference>
<feature type="region of interest" description="Disordered" evidence="1">
    <location>
        <begin position="29"/>
        <end position="51"/>
    </location>
</feature>
<gene>
    <name evidence="2" type="ORF">GUJ93_ZPchr0009g969</name>
</gene>
<dbReference type="EMBL" id="JAAALK010000289">
    <property type="protein sequence ID" value="KAG8049070.1"/>
    <property type="molecule type" value="Genomic_DNA"/>
</dbReference>
<evidence type="ECO:0000313" key="2">
    <source>
        <dbReference type="EMBL" id="KAG8049070.1"/>
    </source>
</evidence>
<evidence type="ECO:0000256" key="1">
    <source>
        <dbReference type="SAM" id="MobiDB-lite"/>
    </source>
</evidence>
<sequence length="127" mass="14227">MILCDHESRFAASPPLWVLLPLALLKARNKKAQSRGHADRRRREKKGSMKISPAMRVPSRIFSKLRVHLLVGTWARTWAGSQAPGVRLRGRPRRTAATALNHHGHPAAACSASTYRCMFPNRTLTPE</sequence>
<evidence type="ECO:0000313" key="3">
    <source>
        <dbReference type="Proteomes" id="UP000729402"/>
    </source>
</evidence>
<keyword evidence="3" id="KW-1185">Reference proteome</keyword>
<protein>
    <submittedName>
        <fullName evidence="2">Uncharacterized protein</fullName>
    </submittedName>
</protein>
<reference evidence="2" key="1">
    <citation type="journal article" date="2021" name="bioRxiv">
        <title>Whole Genome Assembly and Annotation of Northern Wild Rice, Zizania palustris L., Supports a Whole Genome Duplication in the Zizania Genus.</title>
        <authorList>
            <person name="Haas M."/>
            <person name="Kono T."/>
            <person name="Macchietto M."/>
            <person name="Millas R."/>
            <person name="McGilp L."/>
            <person name="Shao M."/>
            <person name="Duquette J."/>
            <person name="Hirsch C.N."/>
            <person name="Kimball J."/>
        </authorList>
    </citation>
    <scope>NUCLEOTIDE SEQUENCE</scope>
    <source>
        <tissue evidence="2">Fresh leaf tissue</tissue>
    </source>
</reference>
<feature type="compositionally biased region" description="Basic residues" evidence="1">
    <location>
        <begin position="29"/>
        <end position="45"/>
    </location>
</feature>
<dbReference type="AlphaFoldDB" id="A0A8J5R1R3"/>